<dbReference type="Proteomes" id="UP000315677">
    <property type="component" value="Unassembled WGS sequence"/>
</dbReference>
<comment type="caution">
    <text evidence="2">The sequence shown here is derived from an EMBL/GenBank/DDBJ whole genome shotgun (WGS) entry which is preliminary data.</text>
</comment>
<dbReference type="RefSeq" id="WP_142049827.1">
    <property type="nucleotide sequence ID" value="NZ_VFPA01000001.1"/>
</dbReference>
<dbReference type="OrthoDB" id="3689942at2"/>
<sequence length="321" mass="33413">MGSRWAWCGVLAAALVACGSPPAQPQAPTVTPAPTTTPAPPPHRIGDVPVSGAELEQIAAELAGYRGWDMCALLDTAAAARVFGAGEPDPDVAECGFTSDAWSARLRAGSPFDRADRDPLAAVTVADRTLYRVRTADEDECKVRLPVSDRFAVELHVRTSAAAPPEAPPCEVAERYVTEVVEGWDLPPGGGAVRPFPLADRDPCAPAAELTRRFAPGAAGVHLREMPSPSFCAVVLGDQVVTISFAVDPFDEVVPGPENAVVEVGGRTAVQRTGDSSYSCRIGVRWDAPPDPALGATVQVNSSADCDAGRAAAEIVIEALG</sequence>
<proteinExistence type="predicted"/>
<feature type="chain" id="PRO_5039323608" evidence="1">
    <location>
        <begin position="26"/>
        <end position="321"/>
    </location>
</feature>
<accession>A0A543DZX6</accession>
<protein>
    <submittedName>
        <fullName evidence="2">Uncharacterized protein DUF3558</fullName>
    </submittedName>
</protein>
<gene>
    <name evidence="2" type="ORF">FB558_1657</name>
</gene>
<reference evidence="2 3" key="1">
    <citation type="submission" date="2019-06" db="EMBL/GenBank/DDBJ databases">
        <title>Sequencing the genomes of 1000 actinobacteria strains.</title>
        <authorList>
            <person name="Klenk H.-P."/>
        </authorList>
    </citation>
    <scope>NUCLEOTIDE SEQUENCE [LARGE SCALE GENOMIC DNA]</scope>
    <source>
        <strain evidence="2 3">DSM 45301</strain>
    </source>
</reference>
<keyword evidence="3" id="KW-1185">Reference proteome</keyword>
<organism evidence="2 3">
    <name type="scientific">Pseudonocardia kunmingensis</name>
    <dbReference type="NCBI Taxonomy" id="630975"/>
    <lineage>
        <taxon>Bacteria</taxon>
        <taxon>Bacillati</taxon>
        <taxon>Actinomycetota</taxon>
        <taxon>Actinomycetes</taxon>
        <taxon>Pseudonocardiales</taxon>
        <taxon>Pseudonocardiaceae</taxon>
        <taxon>Pseudonocardia</taxon>
    </lineage>
</organism>
<name>A0A543DZX6_9PSEU</name>
<evidence type="ECO:0000313" key="3">
    <source>
        <dbReference type="Proteomes" id="UP000315677"/>
    </source>
</evidence>
<evidence type="ECO:0000256" key="1">
    <source>
        <dbReference type="SAM" id="SignalP"/>
    </source>
</evidence>
<dbReference type="AlphaFoldDB" id="A0A543DZX6"/>
<keyword evidence="1" id="KW-0732">Signal</keyword>
<feature type="signal peptide" evidence="1">
    <location>
        <begin position="1"/>
        <end position="25"/>
    </location>
</feature>
<evidence type="ECO:0000313" key="2">
    <source>
        <dbReference type="EMBL" id="TQM14878.1"/>
    </source>
</evidence>
<dbReference type="PROSITE" id="PS51257">
    <property type="entry name" value="PROKAR_LIPOPROTEIN"/>
    <property type="match status" value="1"/>
</dbReference>
<dbReference type="EMBL" id="VFPA01000001">
    <property type="protein sequence ID" value="TQM14878.1"/>
    <property type="molecule type" value="Genomic_DNA"/>
</dbReference>